<keyword evidence="3" id="KW-1185">Reference proteome</keyword>
<dbReference type="Gene3D" id="2.20.110.10">
    <property type="entry name" value="Histone H3 K4-specific methyltransferase SET7/9 N-terminal domain"/>
    <property type="match status" value="1"/>
</dbReference>
<proteinExistence type="predicted"/>
<dbReference type="PANTHER" id="PTHR46917:SF1">
    <property type="entry name" value="MORN REPEAT-CONTAINING PROTEIN 2"/>
    <property type="match status" value="1"/>
</dbReference>
<dbReference type="Proteomes" id="UP000008983">
    <property type="component" value="Unassembled WGS sequence"/>
</dbReference>
<evidence type="ECO:0008006" key="4">
    <source>
        <dbReference type="Google" id="ProtNLM"/>
    </source>
</evidence>
<dbReference type="SUPFAM" id="SSF82185">
    <property type="entry name" value="Histone H3 K4-specific methyltransferase SET7/9 N-terminal domain"/>
    <property type="match status" value="1"/>
</dbReference>
<dbReference type="Pfam" id="PF02493">
    <property type="entry name" value="MORN"/>
    <property type="match status" value="2"/>
</dbReference>
<evidence type="ECO:0000256" key="1">
    <source>
        <dbReference type="ARBA" id="ARBA00022737"/>
    </source>
</evidence>
<dbReference type="PANTHER" id="PTHR46917">
    <property type="entry name" value="MORN REPEAT-CONTAINING PROTEIN 2"/>
    <property type="match status" value="1"/>
</dbReference>
<accession>G0QWT1</accession>
<name>G0QWT1_ICHMU</name>
<sequence>MNSNKLNNNKLLLYKIEYRNFLNIYTEQILQMKNLNLKNFQRLKYLQMVQHTQENGMEIKCIERVFQHGQIVLNTKVFLQKEKDKVGVDLLQQKRIFMKGNGMIISNIEKGLYIGFCLQRRLEKLFKIRNQRRGVDRREQIQRRLQTSKKNGIGTFIWFEGKNYEGQFEVGMITEYGKMIYCNGKIYEGNFQKGKFHGKGCFIWLDEKKLYR</sequence>
<reference evidence="2 3" key="1">
    <citation type="submission" date="2011-07" db="EMBL/GenBank/DDBJ databases">
        <authorList>
            <person name="Coyne R."/>
            <person name="Brami D."/>
            <person name="Johnson J."/>
            <person name="Hostetler J."/>
            <person name="Hannick L."/>
            <person name="Clark T."/>
            <person name="Cassidy-Hanley D."/>
            <person name="Inman J."/>
        </authorList>
    </citation>
    <scope>NUCLEOTIDE SEQUENCE [LARGE SCALE GENOMIC DNA]</scope>
    <source>
        <strain evidence="2 3">G5</strain>
    </source>
</reference>
<dbReference type="InterPro" id="IPR052849">
    <property type="entry name" value="MORN_repeat_protein"/>
</dbReference>
<keyword evidence="1" id="KW-0677">Repeat</keyword>
<evidence type="ECO:0000313" key="2">
    <source>
        <dbReference type="EMBL" id="EGR30320.1"/>
    </source>
</evidence>
<dbReference type="OrthoDB" id="437960at2759"/>
<dbReference type="AlphaFoldDB" id="G0QWT1"/>
<dbReference type="EMBL" id="GL984013">
    <property type="protein sequence ID" value="EGR30320.1"/>
    <property type="molecule type" value="Genomic_DNA"/>
</dbReference>
<dbReference type="InterPro" id="IPR003409">
    <property type="entry name" value="MORN"/>
</dbReference>
<dbReference type="InParanoid" id="G0QWT1"/>
<dbReference type="GeneID" id="14906432"/>
<evidence type="ECO:0000313" key="3">
    <source>
        <dbReference type="Proteomes" id="UP000008983"/>
    </source>
</evidence>
<dbReference type="SMART" id="SM00698">
    <property type="entry name" value="MORN"/>
    <property type="match status" value="2"/>
</dbReference>
<protein>
    <recommendedName>
        <fullName evidence="4">MORN repeat protein</fullName>
    </recommendedName>
</protein>
<gene>
    <name evidence="2" type="ORF">IMG5_134940</name>
</gene>
<dbReference type="STRING" id="857967.G0QWT1"/>
<organism evidence="2 3">
    <name type="scientific">Ichthyophthirius multifiliis</name>
    <name type="common">White spot disease agent</name>
    <name type="synonym">Ich</name>
    <dbReference type="NCBI Taxonomy" id="5932"/>
    <lineage>
        <taxon>Eukaryota</taxon>
        <taxon>Sar</taxon>
        <taxon>Alveolata</taxon>
        <taxon>Ciliophora</taxon>
        <taxon>Intramacronucleata</taxon>
        <taxon>Oligohymenophorea</taxon>
        <taxon>Hymenostomatida</taxon>
        <taxon>Ophryoglenina</taxon>
        <taxon>Ichthyophthirius</taxon>
    </lineage>
</organism>
<dbReference type="RefSeq" id="XP_004031907.1">
    <property type="nucleotide sequence ID" value="XM_004031859.1"/>
</dbReference>